<dbReference type="SUPFAM" id="SSF49785">
    <property type="entry name" value="Galactose-binding domain-like"/>
    <property type="match status" value="1"/>
</dbReference>
<dbReference type="GO" id="GO:0042806">
    <property type="term" value="F:fucose binding"/>
    <property type="evidence" value="ECO:0007669"/>
    <property type="project" value="UniProtKB-ARBA"/>
</dbReference>
<comment type="function">
    <text evidence="1">Acts as a defensive agent. Recognizes blood group fucosylated oligosaccharides including A, B, H and Lewis B-type antigens. Does not recognize Lewis A antigen and has low affinity for monovalent haptens.</text>
</comment>
<keyword evidence="8" id="KW-0732">Signal</keyword>
<evidence type="ECO:0000313" key="11">
    <source>
        <dbReference type="Proteomes" id="UP000005408"/>
    </source>
</evidence>
<evidence type="ECO:0000256" key="5">
    <source>
        <dbReference type="ARBA" id="ARBA00022734"/>
    </source>
</evidence>
<feature type="chain" id="PRO_5036500076" description="Fucolectin tachylectin-4 pentraxin-1 domain-containing protein" evidence="8">
    <location>
        <begin position="22"/>
        <end position="164"/>
    </location>
</feature>
<protein>
    <recommendedName>
        <fullName evidence="9">Fucolectin tachylectin-4 pentraxin-1 domain-containing protein</fullName>
    </recommendedName>
</protein>
<sequence length="164" mass="18680">MILVLLTFTLVCVFHGNLVFSNSNDELTNVAYSKSVRLSSFASRWHNGFYAVNGMFSDFIHTLVEKSPWLRIDLGARYQIHEIEVFARSDCCGYQLHEVDFRVGMKIHKMHLCGHFTGHASTGQRIVVFCPSNTTGRYVQLQIVAGYSNYLTPAEVLVWGKHVY</sequence>
<evidence type="ECO:0000256" key="7">
    <source>
        <dbReference type="ARBA" id="ARBA00023157"/>
    </source>
</evidence>
<dbReference type="PANTHER" id="PTHR45713:SF6">
    <property type="entry name" value="F5_8 TYPE C DOMAIN-CONTAINING PROTEIN"/>
    <property type="match status" value="1"/>
</dbReference>
<proteinExistence type="inferred from homology"/>
<dbReference type="PANTHER" id="PTHR45713">
    <property type="entry name" value="FTP DOMAIN-CONTAINING PROTEIN"/>
    <property type="match status" value="1"/>
</dbReference>
<dbReference type="Gene3D" id="2.60.120.260">
    <property type="entry name" value="Galactose-binding domain-like"/>
    <property type="match status" value="1"/>
</dbReference>
<keyword evidence="5" id="KW-0430">Lectin</keyword>
<evidence type="ECO:0000256" key="3">
    <source>
        <dbReference type="ARBA" id="ARBA00011233"/>
    </source>
</evidence>
<dbReference type="InterPro" id="IPR051941">
    <property type="entry name" value="BG_Antigen-Binding_Lectin"/>
</dbReference>
<feature type="signal peptide" evidence="8">
    <location>
        <begin position="1"/>
        <end position="21"/>
    </location>
</feature>
<reference evidence="10" key="1">
    <citation type="submission" date="2022-08" db="UniProtKB">
        <authorList>
            <consortium name="EnsemblMetazoa"/>
        </authorList>
    </citation>
    <scope>IDENTIFICATION</scope>
    <source>
        <strain evidence="10">05x7-T-G4-1.051#20</strain>
    </source>
</reference>
<comment type="subunit">
    <text evidence="3">Homotrimer.</text>
</comment>
<evidence type="ECO:0000256" key="2">
    <source>
        <dbReference type="ARBA" id="ARBA00010147"/>
    </source>
</evidence>
<evidence type="ECO:0000256" key="6">
    <source>
        <dbReference type="ARBA" id="ARBA00022837"/>
    </source>
</evidence>
<keyword evidence="6" id="KW-0106">Calcium</keyword>
<name>A0A8W8M0A5_MAGGI</name>
<organism evidence="10 11">
    <name type="scientific">Magallana gigas</name>
    <name type="common">Pacific oyster</name>
    <name type="synonym">Crassostrea gigas</name>
    <dbReference type="NCBI Taxonomy" id="29159"/>
    <lineage>
        <taxon>Eukaryota</taxon>
        <taxon>Metazoa</taxon>
        <taxon>Spiralia</taxon>
        <taxon>Lophotrochozoa</taxon>
        <taxon>Mollusca</taxon>
        <taxon>Bivalvia</taxon>
        <taxon>Autobranchia</taxon>
        <taxon>Pteriomorphia</taxon>
        <taxon>Ostreida</taxon>
        <taxon>Ostreoidea</taxon>
        <taxon>Ostreidae</taxon>
        <taxon>Magallana</taxon>
    </lineage>
</organism>
<dbReference type="Pfam" id="PF22633">
    <property type="entry name" value="F5_F8_type_C_2"/>
    <property type="match status" value="1"/>
</dbReference>
<dbReference type="GO" id="GO:0010185">
    <property type="term" value="P:regulation of cellular defense response"/>
    <property type="evidence" value="ECO:0007669"/>
    <property type="project" value="UniProtKB-ARBA"/>
</dbReference>
<dbReference type="SMART" id="SM00607">
    <property type="entry name" value="FTP"/>
    <property type="match status" value="1"/>
</dbReference>
<accession>A0A8W8M0A5</accession>
<evidence type="ECO:0000256" key="8">
    <source>
        <dbReference type="SAM" id="SignalP"/>
    </source>
</evidence>
<keyword evidence="4" id="KW-0479">Metal-binding</keyword>
<dbReference type="GO" id="GO:0046872">
    <property type="term" value="F:metal ion binding"/>
    <property type="evidence" value="ECO:0007669"/>
    <property type="project" value="UniProtKB-KW"/>
</dbReference>
<keyword evidence="11" id="KW-1185">Reference proteome</keyword>
<dbReference type="GO" id="GO:0001868">
    <property type="term" value="P:regulation of complement activation, lectin pathway"/>
    <property type="evidence" value="ECO:0007669"/>
    <property type="project" value="UniProtKB-ARBA"/>
</dbReference>
<comment type="similarity">
    <text evidence="2">Belongs to the fucolectin family.</text>
</comment>
<evidence type="ECO:0000313" key="10">
    <source>
        <dbReference type="EnsemblMetazoa" id="G30597.1:cds"/>
    </source>
</evidence>
<dbReference type="EnsemblMetazoa" id="G30597.1">
    <property type="protein sequence ID" value="G30597.1:cds"/>
    <property type="gene ID" value="G30597"/>
</dbReference>
<dbReference type="InterPro" id="IPR008979">
    <property type="entry name" value="Galactose-bd-like_sf"/>
</dbReference>
<evidence type="ECO:0000256" key="1">
    <source>
        <dbReference type="ARBA" id="ARBA00002219"/>
    </source>
</evidence>
<feature type="domain" description="Fucolectin tachylectin-4 pentraxin-1" evidence="9">
    <location>
        <begin position="27"/>
        <end position="164"/>
    </location>
</feature>
<dbReference type="Proteomes" id="UP000005408">
    <property type="component" value="Unassembled WGS sequence"/>
</dbReference>
<keyword evidence="7" id="KW-1015">Disulfide bond</keyword>
<dbReference type="AlphaFoldDB" id="A0A8W8M0A5"/>
<evidence type="ECO:0000259" key="9">
    <source>
        <dbReference type="SMART" id="SM00607"/>
    </source>
</evidence>
<dbReference type="InterPro" id="IPR006585">
    <property type="entry name" value="FTP1"/>
</dbReference>
<evidence type="ECO:0000256" key="4">
    <source>
        <dbReference type="ARBA" id="ARBA00022723"/>
    </source>
</evidence>